<accession>A0A1C5HZE4</accession>
<feature type="compositionally biased region" description="Basic and acidic residues" evidence="1">
    <location>
        <begin position="429"/>
        <end position="447"/>
    </location>
</feature>
<keyword evidence="3" id="KW-1185">Reference proteome</keyword>
<dbReference type="AlphaFoldDB" id="A0A1C5HZE4"/>
<dbReference type="Proteomes" id="UP000198226">
    <property type="component" value="Chromosome I"/>
</dbReference>
<reference evidence="3" key="1">
    <citation type="submission" date="2016-06" db="EMBL/GenBank/DDBJ databases">
        <authorList>
            <person name="Varghese N."/>
            <person name="Submissions Spin"/>
        </authorList>
    </citation>
    <scope>NUCLEOTIDE SEQUENCE [LARGE SCALE GENOMIC DNA]</scope>
    <source>
        <strain evidence="3">DSM 44983</strain>
    </source>
</reference>
<evidence type="ECO:0000313" key="3">
    <source>
        <dbReference type="Proteomes" id="UP000198226"/>
    </source>
</evidence>
<organism evidence="2 3">
    <name type="scientific">Micromonospora rifamycinica</name>
    <dbReference type="NCBI Taxonomy" id="291594"/>
    <lineage>
        <taxon>Bacteria</taxon>
        <taxon>Bacillati</taxon>
        <taxon>Actinomycetota</taxon>
        <taxon>Actinomycetes</taxon>
        <taxon>Micromonosporales</taxon>
        <taxon>Micromonosporaceae</taxon>
        <taxon>Micromonospora</taxon>
    </lineage>
</organism>
<sequence>MGRAAHGRGGDVAGSVGKFLSDFWEQTLENEIELVSDGDGLAVIGHPATVDRFLTGERLPSKDLGFRRISSTLRTGSTLAKSGSEIAEHSGRWVQLTAESAQAMKKYNLMKGSGDGISRAVLTDRGKITGLLEIVQKNPRTLLTNPAVLTGVAGLMTQLAMQQTMDQITDYLAVIDAKVDAVLRAQTDAVVADMIGVELVIDEALTIRERVGRVSEVTWSKVQTTPIPLARTQAYALRQMDAIAEKLESQTKVGDLVRTTSEAEIKVQEWLAVLARCFQLQDAVAVLEIDRVLDASPEDLEEHRVAIRIARRHRLDLISRSTERLLARMDAAAGTANAKVLLNPTTSRAVVHSTNRVGTAVVEFHGRLGIDRDHSSWSARRWRDAAGEVRDRVLDTGTGMRDKVLEAGAGGIGAASRLGAGALGRARSKIGEVTERAQRPRGSKEGT</sequence>
<name>A0A1C5HZE4_9ACTN</name>
<evidence type="ECO:0000256" key="1">
    <source>
        <dbReference type="SAM" id="MobiDB-lite"/>
    </source>
</evidence>
<feature type="region of interest" description="Disordered" evidence="1">
    <location>
        <begin position="426"/>
        <end position="447"/>
    </location>
</feature>
<gene>
    <name evidence="2" type="ORF">GA0070623_1920</name>
</gene>
<protein>
    <submittedName>
        <fullName evidence="2">Uncharacterized protein</fullName>
    </submittedName>
</protein>
<evidence type="ECO:0000313" key="2">
    <source>
        <dbReference type="EMBL" id="SCG51368.1"/>
    </source>
</evidence>
<dbReference type="EMBL" id="LT607752">
    <property type="protein sequence ID" value="SCG51368.1"/>
    <property type="molecule type" value="Genomic_DNA"/>
</dbReference>
<proteinExistence type="predicted"/>